<evidence type="ECO:0000313" key="1">
    <source>
        <dbReference type="EMBL" id="GAO42962.1"/>
    </source>
</evidence>
<proteinExistence type="predicted"/>
<dbReference type="Proteomes" id="UP000033121">
    <property type="component" value="Unassembled WGS sequence"/>
</dbReference>
<sequence>MLMTKAQNLKTPAPSPGSTVKQDFALSSVEVSYSRPAVKGRKIFGDLVPYGKVWRTGANGATVITFGDDVIIDGKPVPAGKYGLLTIPGEKEWTVILSKQLDVTSPAAYKQDQDFLRMKAKPSAMPFKVENFAIVFDEIMPTSMNLEILWDKTSVSIPIKAEIDSKVTKQIDELMKTDNPPYFSAAMYYMESGKDLNQALSWFDKGIEKNPDAFWMYYQKANCLAKLGKKQEAIAASSKSTELAKTAQNDDYVELNRKLMAKLK</sequence>
<dbReference type="Gene3D" id="1.25.40.10">
    <property type="entry name" value="Tetratricopeptide repeat domain"/>
    <property type="match status" value="1"/>
</dbReference>
<dbReference type="InterPro" id="IPR021314">
    <property type="entry name" value="DUF2911"/>
</dbReference>
<dbReference type="Pfam" id="PF13431">
    <property type="entry name" value="TPR_17"/>
    <property type="match status" value="1"/>
</dbReference>
<gene>
    <name evidence="1" type="ORF">FPE01S_02_00670</name>
</gene>
<name>A0A0E9MZ20_9BACT</name>
<dbReference type="EMBL" id="BBWV01000002">
    <property type="protein sequence ID" value="GAO42962.1"/>
    <property type="molecule type" value="Genomic_DNA"/>
</dbReference>
<reference evidence="1 2" key="1">
    <citation type="submission" date="2015-04" db="EMBL/GenBank/DDBJ databases">
        <title>Whole genome shotgun sequence of Flavihumibacter petaseus NBRC 106054.</title>
        <authorList>
            <person name="Miyazawa S."/>
            <person name="Hosoyama A."/>
            <person name="Hashimoto M."/>
            <person name="Noguchi M."/>
            <person name="Tsuchikane K."/>
            <person name="Ohji S."/>
            <person name="Yamazoe A."/>
            <person name="Ichikawa N."/>
            <person name="Kimura A."/>
            <person name="Fujita N."/>
        </authorList>
    </citation>
    <scope>NUCLEOTIDE SEQUENCE [LARGE SCALE GENOMIC DNA]</scope>
    <source>
        <strain evidence="1 2">NBRC 106054</strain>
    </source>
</reference>
<accession>A0A0E9MZ20</accession>
<keyword evidence="2" id="KW-1185">Reference proteome</keyword>
<organism evidence="1 2">
    <name type="scientific">Flavihumibacter petaseus NBRC 106054</name>
    <dbReference type="NCBI Taxonomy" id="1220578"/>
    <lineage>
        <taxon>Bacteria</taxon>
        <taxon>Pseudomonadati</taxon>
        <taxon>Bacteroidota</taxon>
        <taxon>Chitinophagia</taxon>
        <taxon>Chitinophagales</taxon>
        <taxon>Chitinophagaceae</taxon>
        <taxon>Flavihumibacter</taxon>
    </lineage>
</organism>
<protein>
    <submittedName>
        <fullName evidence="1">Uncharacterized protein</fullName>
    </submittedName>
</protein>
<dbReference type="AlphaFoldDB" id="A0A0E9MZ20"/>
<dbReference type="Pfam" id="PF11138">
    <property type="entry name" value="DUF2911"/>
    <property type="match status" value="1"/>
</dbReference>
<dbReference type="InterPro" id="IPR011990">
    <property type="entry name" value="TPR-like_helical_dom_sf"/>
</dbReference>
<comment type="caution">
    <text evidence="1">The sequence shown here is derived from an EMBL/GenBank/DDBJ whole genome shotgun (WGS) entry which is preliminary data.</text>
</comment>
<dbReference type="STRING" id="1220578.FPE01S_02_00670"/>
<evidence type="ECO:0000313" key="2">
    <source>
        <dbReference type="Proteomes" id="UP000033121"/>
    </source>
</evidence>
<dbReference type="SUPFAM" id="SSF48452">
    <property type="entry name" value="TPR-like"/>
    <property type="match status" value="1"/>
</dbReference>